<evidence type="ECO:0008006" key="2">
    <source>
        <dbReference type="Google" id="ProtNLM"/>
    </source>
</evidence>
<proteinExistence type="predicted"/>
<dbReference type="AlphaFoldDB" id="A0A3B1D5B0"/>
<reference evidence="1" key="1">
    <citation type="submission" date="2018-06" db="EMBL/GenBank/DDBJ databases">
        <authorList>
            <person name="Zhirakovskaya E."/>
        </authorList>
    </citation>
    <scope>NUCLEOTIDE SEQUENCE</scope>
</reference>
<name>A0A3B1D5B0_9ZZZZ</name>
<dbReference type="InterPro" id="IPR019619">
    <property type="entry name" value="DUF2490"/>
</dbReference>
<organism evidence="1">
    <name type="scientific">hydrothermal vent metagenome</name>
    <dbReference type="NCBI Taxonomy" id="652676"/>
    <lineage>
        <taxon>unclassified sequences</taxon>
        <taxon>metagenomes</taxon>
        <taxon>ecological metagenomes</taxon>
    </lineage>
</organism>
<sequence length="216" mass="26031">MKIKICFLLMFLIFLFNTFSFAGDDLQNWNGFSLKKKINEKVDFIWIPAFRLRDNISELFYWESNQGLSFKINKHLDVATQYRFNNTQKINNSWIKEQRFELQPTVKWKLGGLKFSDRNRIAYRIIDGKEKWRYRNRIKFEKAIKIKNKEISPFISNEFFYDFNQNKYNQNRFSVGFSKKISNNTGFDIYYMYRSDKKGEDWPGANIIGTAFKISL</sequence>
<dbReference type="EMBL" id="UOGJ01000074">
    <property type="protein sequence ID" value="VAX35852.1"/>
    <property type="molecule type" value="Genomic_DNA"/>
</dbReference>
<accession>A0A3B1D5B0</accession>
<gene>
    <name evidence="1" type="ORF">MNBD_UNCLBAC01-1046</name>
</gene>
<protein>
    <recommendedName>
        <fullName evidence="2">DUF2490 domain-containing protein</fullName>
    </recommendedName>
</protein>
<evidence type="ECO:0000313" key="1">
    <source>
        <dbReference type="EMBL" id="VAX35852.1"/>
    </source>
</evidence>
<dbReference type="Pfam" id="PF10677">
    <property type="entry name" value="DUF2490"/>
    <property type="match status" value="1"/>
</dbReference>